<reference evidence="3" key="1">
    <citation type="submission" date="2024-06" db="EMBL/GenBank/DDBJ databases">
        <title>Multi-omics analyses provide insights into the biosynthesis of the anticancer antibiotic pleurotin in Hohenbuehelia grisea.</title>
        <authorList>
            <person name="Weaver J.A."/>
            <person name="Alberti F."/>
        </authorList>
    </citation>
    <scope>NUCLEOTIDE SEQUENCE [LARGE SCALE GENOMIC DNA]</scope>
    <source>
        <strain evidence="3">T-177</strain>
    </source>
</reference>
<evidence type="ECO:0000313" key="3">
    <source>
        <dbReference type="Proteomes" id="UP001556367"/>
    </source>
</evidence>
<feature type="region of interest" description="Disordered" evidence="1">
    <location>
        <begin position="1"/>
        <end position="45"/>
    </location>
</feature>
<dbReference type="EMBL" id="JASNQZ010000002">
    <property type="protein sequence ID" value="KAL0960057.1"/>
    <property type="molecule type" value="Genomic_DNA"/>
</dbReference>
<evidence type="ECO:0000256" key="1">
    <source>
        <dbReference type="SAM" id="MobiDB-lite"/>
    </source>
</evidence>
<feature type="compositionally biased region" description="Polar residues" evidence="1">
    <location>
        <begin position="26"/>
        <end position="40"/>
    </location>
</feature>
<protein>
    <submittedName>
        <fullName evidence="2">Uncharacterized protein</fullName>
    </submittedName>
</protein>
<dbReference type="Proteomes" id="UP001556367">
    <property type="component" value="Unassembled WGS sequence"/>
</dbReference>
<keyword evidence="3" id="KW-1185">Reference proteome</keyword>
<proteinExistence type="predicted"/>
<accession>A0ABR3JW42</accession>
<name>A0ABR3JW42_9AGAR</name>
<feature type="compositionally biased region" description="Polar residues" evidence="1">
    <location>
        <begin position="1"/>
        <end position="14"/>
    </location>
</feature>
<evidence type="ECO:0000313" key="2">
    <source>
        <dbReference type="EMBL" id="KAL0960057.1"/>
    </source>
</evidence>
<comment type="caution">
    <text evidence="2">The sequence shown here is derived from an EMBL/GenBank/DDBJ whole genome shotgun (WGS) entry which is preliminary data.</text>
</comment>
<organism evidence="2 3">
    <name type="scientific">Hohenbuehelia grisea</name>
    <dbReference type="NCBI Taxonomy" id="104357"/>
    <lineage>
        <taxon>Eukaryota</taxon>
        <taxon>Fungi</taxon>
        <taxon>Dikarya</taxon>
        <taxon>Basidiomycota</taxon>
        <taxon>Agaricomycotina</taxon>
        <taxon>Agaricomycetes</taxon>
        <taxon>Agaricomycetidae</taxon>
        <taxon>Agaricales</taxon>
        <taxon>Pleurotineae</taxon>
        <taxon>Pleurotaceae</taxon>
        <taxon>Hohenbuehelia</taxon>
    </lineage>
</organism>
<sequence>MRLTKTSSSPTSPQDEPLLNHPAAAANSQHPRVRSTSVPTLTPGVPITGVIMAKTDSVIVRHDHHTVASLEARPRLRIDTSDLGDHDHDNDSLTGSRDTLATHYTSYIPVMPLTSISSFDRSSIIEAMRLPSEPPIIELSDISDVRIQAALTANPPVSPSSGLLATARPIMTAECVQAIIEYLLHPSSTGDTDDLIFIQASSEFRQSIPIEMDGPSHQFEEDLDPFAAVHYFLTGPDLYYSSALNYDDNDAEHSEAQVLPPEI</sequence>
<gene>
    <name evidence="2" type="ORF">HGRIS_011705</name>
</gene>